<evidence type="ECO:0000313" key="3">
    <source>
        <dbReference type="Proteomes" id="UP000006038"/>
    </source>
</evidence>
<dbReference type="HOGENOM" id="CLU_1707027_0_0_1"/>
<evidence type="ECO:0000256" key="1">
    <source>
        <dbReference type="SAM" id="MobiDB-lite"/>
    </source>
</evidence>
<reference evidence="2" key="1">
    <citation type="journal article" date="2013" name="Nat. Commun.">
        <title>Whole-genome sequencing of Oryza brachyantha reveals mechanisms underlying Oryza genome evolution.</title>
        <authorList>
            <person name="Chen J."/>
            <person name="Huang Q."/>
            <person name="Gao D."/>
            <person name="Wang J."/>
            <person name="Lang Y."/>
            <person name="Liu T."/>
            <person name="Li B."/>
            <person name="Bai Z."/>
            <person name="Luis Goicoechea J."/>
            <person name="Liang C."/>
            <person name="Chen C."/>
            <person name="Zhang W."/>
            <person name="Sun S."/>
            <person name="Liao Y."/>
            <person name="Zhang X."/>
            <person name="Yang L."/>
            <person name="Song C."/>
            <person name="Wang M."/>
            <person name="Shi J."/>
            <person name="Liu G."/>
            <person name="Liu J."/>
            <person name="Zhou H."/>
            <person name="Zhou W."/>
            <person name="Yu Q."/>
            <person name="An N."/>
            <person name="Chen Y."/>
            <person name="Cai Q."/>
            <person name="Wang B."/>
            <person name="Liu B."/>
            <person name="Min J."/>
            <person name="Huang Y."/>
            <person name="Wu H."/>
            <person name="Li Z."/>
            <person name="Zhang Y."/>
            <person name="Yin Y."/>
            <person name="Song W."/>
            <person name="Jiang J."/>
            <person name="Jackson S.A."/>
            <person name="Wing R.A."/>
            <person name="Wang J."/>
            <person name="Chen M."/>
        </authorList>
    </citation>
    <scope>NUCLEOTIDE SEQUENCE [LARGE SCALE GENOMIC DNA]</scope>
    <source>
        <strain evidence="2">cv. IRGC 101232</strain>
    </source>
</reference>
<accession>J3MMQ5</accession>
<keyword evidence="3" id="KW-1185">Reference proteome</keyword>
<dbReference type="AlphaFoldDB" id="J3MMQ5"/>
<name>J3MMQ5_ORYBR</name>
<sequence length="154" mass="16230">MADELGAGWGADGDRSGGRRAGGGRRWLAGGALMVGDGLGGGKLTSLLQEWSASRDSERKLDLGLLLTGVLINQFEGFSDPSEQWAFLLSAWGFSRRRGAPHAATSASCGWVTAVDDHRYSPSSFAFLPATADMVRERGSGPGEGRYSSSSYPT</sequence>
<reference evidence="2" key="2">
    <citation type="submission" date="2013-04" db="UniProtKB">
        <authorList>
            <consortium name="EnsemblPlants"/>
        </authorList>
    </citation>
    <scope>IDENTIFICATION</scope>
</reference>
<organism evidence="2">
    <name type="scientific">Oryza brachyantha</name>
    <name type="common">malo sina</name>
    <dbReference type="NCBI Taxonomy" id="4533"/>
    <lineage>
        <taxon>Eukaryota</taxon>
        <taxon>Viridiplantae</taxon>
        <taxon>Streptophyta</taxon>
        <taxon>Embryophyta</taxon>
        <taxon>Tracheophyta</taxon>
        <taxon>Spermatophyta</taxon>
        <taxon>Magnoliopsida</taxon>
        <taxon>Liliopsida</taxon>
        <taxon>Poales</taxon>
        <taxon>Poaceae</taxon>
        <taxon>BOP clade</taxon>
        <taxon>Oryzoideae</taxon>
        <taxon>Oryzeae</taxon>
        <taxon>Oryzinae</taxon>
        <taxon>Oryza</taxon>
    </lineage>
</organism>
<evidence type="ECO:0000313" key="2">
    <source>
        <dbReference type="EnsemblPlants" id="OB07G26870.1"/>
    </source>
</evidence>
<feature type="region of interest" description="Disordered" evidence="1">
    <location>
        <begin position="1"/>
        <end position="22"/>
    </location>
</feature>
<proteinExistence type="predicted"/>
<dbReference type="Gramene" id="OB07G26870.1">
    <property type="protein sequence ID" value="OB07G26870.1"/>
    <property type="gene ID" value="OB07G26870"/>
</dbReference>
<dbReference type="EnsemblPlants" id="OB07G26870.1">
    <property type="protein sequence ID" value="OB07G26870.1"/>
    <property type="gene ID" value="OB07G26870"/>
</dbReference>
<dbReference type="Proteomes" id="UP000006038">
    <property type="component" value="Chromosome 7"/>
</dbReference>
<protein>
    <submittedName>
        <fullName evidence="2">Uncharacterized protein</fullName>
    </submittedName>
</protein>